<dbReference type="InterPro" id="IPR036396">
    <property type="entry name" value="Cyt_P450_sf"/>
</dbReference>
<dbReference type="SUPFAM" id="SSF48264">
    <property type="entry name" value="Cytochrome P450"/>
    <property type="match status" value="1"/>
</dbReference>
<evidence type="ECO:0000256" key="12">
    <source>
        <dbReference type="SAM" id="MobiDB-lite"/>
    </source>
</evidence>
<feature type="region of interest" description="Disordered" evidence="12">
    <location>
        <begin position="83"/>
        <end position="110"/>
    </location>
</feature>
<evidence type="ECO:0000256" key="7">
    <source>
        <dbReference type="ARBA" id="ARBA00022989"/>
    </source>
</evidence>
<evidence type="ECO:0000256" key="10">
    <source>
        <dbReference type="ARBA" id="ARBA00023033"/>
    </source>
</evidence>
<evidence type="ECO:0000256" key="5">
    <source>
        <dbReference type="ARBA" id="ARBA00022692"/>
    </source>
</evidence>
<comment type="subcellular location">
    <subcellularLocation>
        <location evidence="2">Membrane</location>
        <topology evidence="2">Single-pass membrane protein</topology>
    </subcellularLocation>
</comment>
<keyword evidence="9" id="KW-0408">Iron</keyword>
<dbReference type="Gene3D" id="1.10.630.10">
    <property type="entry name" value="Cytochrome P450"/>
    <property type="match status" value="1"/>
</dbReference>
<evidence type="ECO:0000256" key="6">
    <source>
        <dbReference type="ARBA" id="ARBA00022723"/>
    </source>
</evidence>
<name>A0ABR1J1E3_9AGAR</name>
<comment type="cofactor">
    <cofactor evidence="1">
        <name>heme</name>
        <dbReference type="ChEBI" id="CHEBI:30413"/>
    </cofactor>
</comment>
<sequence>MCIPNVWCMNHDPEVYGPDADNFRPDRHLDEHGDLKDENSEGHHTYGFGLRNCVGRHVANNSLFIQIATILWTMSLEPGKDSNGNIVKPSANAENENGIATRPPLSKISVTPRFPDAEIIIQQTKDEIMEEVSANKSGEPR</sequence>
<dbReference type="PANTHER" id="PTHR46300">
    <property type="entry name" value="P450, PUTATIVE (EUROFUNG)-RELATED-RELATED"/>
    <property type="match status" value="1"/>
</dbReference>
<evidence type="ECO:0000256" key="11">
    <source>
        <dbReference type="ARBA" id="ARBA00023136"/>
    </source>
</evidence>
<keyword evidence="4" id="KW-0349">Heme</keyword>
<keyword evidence="8" id="KW-0560">Oxidoreductase</keyword>
<dbReference type="Proteomes" id="UP001498398">
    <property type="component" value="Unassembled WGS sequence"/>
</dbReference>
<gene>
    <name evidence="13" type="ORF">VKT23_015089</name>
</gene>
<keyword evidence="10" id="KW-0503">Monooxygenase</keyword>
<dbReference type="EMBL" id="JBANRG010000049">
    <property type="protein sequence ID" value="KAK7444772.1"/>
    <property type="molecule type" value="Genomic_DNA"/>
</dbReference>
<evidence type="ECO:0000256" key="2">
    <source>
        <dbReference type="ARBA" id="ARBA00004167"/>
    </source>
</evidence>
<evidence type="ECO:0000256" key="3">
    <source>
        <dbReference type="ARBA" id="ARBA00010617"/>
    </source>
</evidence>
<evidence type="ECO:0000313" key="13">
    <source>
        <dbReference type="EMBL" id="KAK7444772.1"/>
    </source>
</evidence>
<organism evidence="13 14">
    <name type="scientific">Marasmiellus scandens</name>
    <dbReference type="NCBI Taxonomy" id="2682957"/>
    <lineage>
        <taxon>Eukaryota</taxon>
        <taxon>Fungi</taxon>
        <taxon>Dikarya</taxon>
        <taxon>Basidiomycota</taxon>
        <taxon>Agaricomycotina</taxon>
        <taxon>Agaricomycetes</taxon>
        <taxon>Agaricomycetidae</taxon>
        <taxon>Agaricales</taxon>
        <taxon>Marasmiineae</taxon>
        <taxon>Omphalotaceae</taxon>
        <taxon>Marasmiellus</taxon>
    </lineage>
</organism>
<dbReference type="PANTHER" id="PTHR46300:SF2">
    <property type="entry name" value="CYTOCHROME P450 MONOOXYGENASE ALNH-RELATED"/>
    <property type="match status" value="1"/>
</dbReference>
<dbReference type="InterPro" id="IPR050364">
    <property type="entry name" value="Cytochrome_P450_fung"/>
</dbReference>
<keyword evidence="11" id="KW-0472">Membrane</keyword>
<keyword evidence="6" id="KW-0479">Metal-binding</keyword>
<accession>A0ABR1J1E3</accession>
<keyword evidence="5" id="KW-0812">Transmembrane</keyword>
<evidence type="ECO:0000256" key="8">
    <source>
        <dbReference type="ARBA" id="ARBA00023002"/>
    </source>
</evidence>
<keyword evidence="14" id="KW-1185">Reference proteome</keyword>
<proteinExistence type="inferred from homology"/>
<evidence type="ECO:0000256" key="4">
    <source>
        <dbReference type="ARBA" id="ARBA00022617"/>
    </source>
</evidence>
<evidence type="ECO:0008006" key="15">
    <source>
        <dbReference type="Google" id="ProtNLM"/>
    </source>
</evidence>
<dbReference type="Pfam" id="PF00067">
    <property type="entry name" value="p450"/>
    <property type="match status" value="1"/>
</dbReference>
<evidence type="ECO:0000256" key="1">
    <source>
        <dbReference type="ARBA" id="ARBA00001971"/>
    </source>
</evidence>
<dbReference type="InterPro" id="IPR001128">
    <property type="entry name" value="Cyt_P450"/>
</dbReference>
<evidence type="ECO:0000256" key="9">
    <source>
        <dbReference type="ARBA" id="ARBA00023004"/>
    </source>
</evidence>
<keyword evidence="7" id="KW-1133">Transmembrane helix</keyword>
<comment type="caution">
    <text evidence="13">The sequence shown here is derived from an EMBL/GenBank/DDBJ whole genome shotgun (WGS) entry which is preliminary data.</text>
</comment>
<evidence type="ECO:0000313" key="14">
    <source>
        <dbReference type="Proteomes" id="UP001498398"/>
    </source>
</evidence>
<protein>
    <recommendedName>
        <fullName evidence="15">Cytochrome P450</fullName>
    </recommendedName>
</protein>
<comment type="similarity">
    <text evidence="3">Belongs to the cytochrome P450 family.</text>
</comment>
<reference evidence="13 14" key="1">
    <citation type="submission" date="2024-01" db="EMBL/GenBank/DDBJ databases">
        <title>A draft genome for the cacao thread blight pathogen Marasmiellus scandens.</title>
        <authorList>
            <person name="Baruah I.K."/>
            <person name="Leung J."/>
            <person name="Bukari Y."/>
            <person name="Amoako-Attah I."/>
            <person name="Meinhardt L.W."/>
            <person name="Bailey B.A."/>
            <person name="Cohen S.P."/>
        </authorList>
    </citation>
    <scope>NUCLEOTIDE SEQUENCE [LARGE SCALE GENOMIC DNA]</scope>
    <source>
        <strain evidence="13 14">GH-19</strain>
    </source>
</reference>